<dbReference type="Pfam" id="PF00266">
    <property type="entry name" value="Aminotran_5"/>
    <property type="match status" value="1"/>
</dbReference>
<evidence type="ECO:0000256" key="7">
    <source>
        <dbReference type="RuleBase" id="RU004504"/>
    </source>
</evidence>
<feature type="domain" description="Aminotransferase class V" evidence="9">
    <location>
        <begin position="44"/>
        <end position="412"/>
    </location>
</feature>
<dbReference type="InterPro" id="IPR015422">
    <property type="entry name" value="PyrdxlP-dep_Trfase_small"/>
</dbReference>
<dbReference type="eggNOG" id="COG0520">
    <property type="taxonomic scope" value="Bacteria"/>
</dbReference>
<evidence type="ECO:0000313" key="10">
    <source>
        <dbReference type="EMBL" id="EEN82123.1"/>
    </source>
</evidence>
<keyword evidence="4 8" id="KW-0808">Transferase</keyword>
<comment type="catalytic activity">
    <reaction evidence="6 8">
        <text>(sulfur carrier)-H + L-cysteine = (sulfur carrier)-SH + L-alanine</text>
        <dbReference type="Rhea" id="RHEA:43892"/>
        <dbReference type="Rhea" id="RHEA-COMP:14737"/>
        <dbReference type="Rhea" id="RHEA-COMP:14739"/>
        <dbReference type="ChEBI" id="CHEBI:29917"/>
        <dbReference type="ChEBI" id="CHEBI:35235"/>
        <dbReference type="ChEBI" id="CHEBI:57972"/>
        <dbReference type="ChEBI" id="CHEBI:64428"/>
        <dbReference type="EC" id="2.8.1.7"/>
    </reaction>
</comment>
<dbReference type="EMBL" id="ACNN01000032">
    <property type="protein sequence ID" value="EEN82123.1"/>
    <property type="molecule type" value="Genomic_DNA"/>
</dbReference>
<evidence type="ECO:0000256" key="4">
    <source>
        <dbReference type="ARBA" id="ARBA00022679"/>
    </source>
</evidence>
<dbReference type="InterPro" id="IPR000192">
    <property type="entry name" value="Aminotrans_V_dom"/>
</dbReference>
<dbReference type="PANTHER" id="PTHR43586:SF8">
    <property type="entry name" value="CYSTEINE DESULFURASE 1, CHLOROPLASTIC"/>
    <property type="match status" value="1"/>
</dbReference>
<dbReference type="Gene3D" id="3.90.1150.10">
    <property type="entry name" value="Aspartate Aminotransferase, domain 1"/>
    <property type="match status" value="1"/>
</dbReference>
<evidence type="ECO:0000256" key="1">
    <source>
        <dbReference type="ARBA" id="ARBA00001933"/>
    </source>
</evidence>
<proteinExistence type="inferred from homology"/>
<keyword evidence="5 8" id="KW-0663">Pyridoxal phosphate</keyword>
<protein>
    <recommendedName>
        <fullName evidence="8">Cysteine desulfurase</fullName>
        <ecNumber evidence="8">2.8.1.7</ecNumber>
    </recommendedName>
</protein>
<dbReference type="InterPro" id="IPR010970">
    <property type="entry name" value="Cys_dSase_SufS"/>
</dbReference>
<evidence type="ECO:0000256" key="5">
    <source>
        <dbReference type="ARBA" id="ARBA00022898"/>
    </source>
</evidence>
<dbReference type="GO" id="GO:0031071">
    <property type="term" value="F:cysteine desulfurase activity"/>
    <property type="evidence" value="ECO:0007669"/>
    <property type="project" value="UniProtKB-UniRule"/>
</dbReference>
<dbReference type="NCBIfam" id="TIGR01979">
    <property type="entry name" value="sufS"/>
    <property type="match status" value="1"/>
</dbReference>
<dbReference type="AlphaFoldDB" id="C3JCF8"/>
<dbReference type="STRING" id="553175.POREN0001_0103"/>
<evidence type="ECO:0000256" key="8">
    <source>
        <dbReference type="RuleBase" id="RU004506"/>
    </source>
</evidence>
<dbReference type="GO" id="GO:0030170">
    <property type="term" value="F:pyridoxal phosphate binding"/>
    <property type="evidence" value="ECO:0007669"/>
    <property type="project" value="UniProtKB-UniRule"/>
</dbReference>
<reference evidence="10 11" key="1">
    <citation type="submission" date="2009-04" db="EMBL/GenBank/DDBJ databases">
        <authorList>
            <person name="Sebastian Y."/>
            <person name="Madupu R."/>
            <person name="Durkin A.S."/>
            <person name="Torralba M."/>
            <person name="Methe B."/>
            <person name="Sutton G.G."/>
            <person name="Strausberg R.L."/>
            <person name="Nelson K.E."/>
        </authorList>
    </citation>
    <scope>NUCLEOTIDE SEQUENCE [LARGE SCALE GENOMIC DNA]</scope>
    <source>
        <strain evidence="11">ATCC 35406 / BCRC 14492 / JCM 8526 / NCTC 13058 / HG 370</strain>
    </source>
</reference>
<dbReference type="InterPro" id="IPR016454">
    <property type="entry name" value="Cysteine_dSase"/>
</dbReference>
<evidence type="ECO:0000259" key="9">
    <source>
        <dbReference type="Pfam" id="PF00266"/>
    </source>
</evidence>
<dbReference type="SUPFAM" id="SSF53383">
    <property type="entry name" value="PLP-dependent transferases"/>
    <property type="match status" value="1"/>
</dbReference>
<organism evidence="10 11">
    <name type="scientific">Porphyromonas endodontalis (strain ATCC 35406 / DSM 24491 / JCM 8526 / CCUG 16442 / BCRC 14492 / NCTC 13058 / HG 370)</name>
    <name type="common">Bacteroides endodontalis</name>
    <dbReference type="NCBI Taxonomy" id="553175"/>
    <lineage>
        <taxon>Bacteria</taxon>
        <taxon>Pseudomonadati</taxon>
        <taxon>Bacteroidota</taxon>
        <taxon>Bacteroidia</taxon>
        <taxon>Bacteroidales</taxon>
        <taxon>Porphyromonadaceae</taxon>
        <taxon>Porphyromonas</taxon>
    </lineage>
</organism>
<evidence type="ECO:0000256" key="2">
    <source>
        <dbReference type="ARBA" id="ARBA00002824"/>
    </source>
</evidence>
<dbReference type="InterPro" id="IPR015421">
    <property type="entry name" value="PyrdxlP-dep_Trfase_major"/>
</dbReference>
<gene>
    <name evidence="10" type="primary">sufS</name>
    <name evidence="10" type="ORF">POREN0001_0103</name>
</gene>
<dbReference type="PANTHER" id="PTHR43586">
    <property type="entry name" value="CYSTEINE DESULFURASE"/>
    <property type="match status" value="1"/>
</dbReference>
<dbReference type="InterPro" id="IPR015424">
    <property type="entry name" value="PyrdxlP-dep_Trfase"/>
</dbReference>
<dbReference type="InterPro" id="IPR020578">
    <property type="entry name" value="Aminotrans_V_PyrdxlP_BS"/>
</dbReference>
<evidence type="ECO:0000313" key="11">
    <source>
        <dbReference type="Proteomes" id="UP000004295"/>
    </source>
</evidence>
<keyword evidence="11" id="KW-1185">Reference proteome</keyword>
<dbReference type="Proteomes" id="UP000004295">
    <property type="component" value="Unassembled WGS sequence"/>
</dbReference>
<dbReference type="GO" id="GO:0006534">
    <property type="term" value="P:cysteine metabolic process"/>
    <property type="evidence" value="ECO:0007669"/>
    <property type="project" value="UniProtKB-UniRule"/>
</dbReference>
<dbReference type="PROSITE" id="PS00595">
    <property type="entry name" value="AA_TRANSFER_CLASS_5"/>
    <property type="match status" value="1"/>
</dbReference>
<comment type="caution">
    <text evidence="10">The sequence shown here is derived from an EMBL/GenBank/DDBJ whole genome shotgun (WGS) entry which is preliminary data.</text>
</comment>
<comment type="similarity">
    <text evidence="3 8">Belongs to the class-V pyridoxal-phosphate-dependent aminotransferase family. Csd subfamily.</text>
</comment>
<evidence type="ECO:0000256" key="6">
    <source>
        <dbReference type="ARBA" id="ARBA00050776"/>
    </source>
</evidence>
<evidence type="ECO:0000256" key="3">
    <source>
        <dbReference type="ARBA" id="ARBA00010447"/>
    </source>
</evidence>
<dbReference type="EC" id="2.8.1.7" evidence="8"/>
<accession>C3JCF8</accession>
<dbReference type="Gene3D" id="3.40.640.10">
    <property type="entry name" value="Type I PLP-dependent aspartate aminotransferase-like (Major domain)"/>
    <property type="match status" value="1"/>
</dbReference>
<dbReference type="PIRSF" id="PIRSF005572">
    <property type="entry name" value="NifS"/>
    <property type="match status" value="1"/>
</dbReference>
<dbReference type="CDD" id="cd06453">
    <property type="entry name" value="SufS_like"/>
    <property type="match status" value="1"/>
</dbReference>
<sequence length="423" mass="46838">MNRATFVVDFRCKAMEQIKSRYDVESYRKDFPLLHTEMNGKPLVYLDNAATTQKPQVVIDSIVEAYTTCNANVHRGVYRLSREATERHEAARATVAKFIGADSREILFTRGTTESLNLVASTYGMEFLQPRDEIIVSTMEHHSNIVPWQQVALRRGCTLRVIPIHDDGSLDQEAYRSLLTERTRLVSIAHVSNVLGTINPIREMIAEAHAVGAVVVIDGAQGAAHEVVDVKELDCDFYAFSGHKLYAPTGIGVLYGKAELLEKMPPYQFGGEMIEKVTFEQTTFNTIPYKFEAGTPNFVGSVALAKAIEYVQGIGLEAIGAHEKHLLRMAVDEVAPLKGVRLIGTAPNKEAVLTFVVDGVHPYDLVLLMDQQGIALRSGHHCAEPLLDRFGVTSTLRASFALYNTEADVHAFVAALRRALSFF</sequence>
<name>C3JCF8_POREA</name>
<comment type="function">
    <text evidence="2 8">Catalyzes the removal of elemental sulfur and selenium atoms from L-cysteine, L-cystine, L-selenocysteine, and L-selenocystine to produce L-alanine.</text>
</comment>
<comment type="cofactor">
    <cofactor evidence="1 7">
        <name>pyridoxal 5'-phosphate</name>
        <dbReference type="ChEBI" id="CHEBI:597326"/>
    </cofactor>
</comment>